<organism evidence="4 5">
    <name type="scientific">Platanthera zijinensis</name>
    <dbReference type="NCBI Taxonomy" id="2320716"/>
    <lineage>
        <taxon>Eukaryota</taxon>
        <taxon>Viridiplantae</taxon>
        <taxon>Streptophyta</taxon>
        <taxon>Embryophyta</taxon>
        <taxon>Tracheophyta</taxon>
        <taxon>Spermatophyta</taxon>
        <taxon>Magnoliopsida</taxon>
        <taxon>Liliopsida</taxon>
        <taxon>Asparagales</taxon>
        <taxon>Orchidaceae</taxon>
        <taxon>Orchidoideae</taxon>
        <taxon>Orchideae</taxon>
        <taxon>Orchidinae</taxon>
        <taxon>Platanthera</taxon>
    </lineage>
</organism>
<keyword evidence="5" id="KW-1185">Reference proteome</keyword>
<protein>
    <recommendedName>
        <fullName evidence="3">Remorin C-terminal domain-containing protein</fullName>
    </recommendedName>
</protein>
<dbReference type="EMBL" id="JBBWWQ010000001">
    <property type="protein sequence ID" value="KAK8957297.1"/>
    <property type="molecule type" value="Genomic_DNA"/>
</dbReference>
<reference evidence="4 5" key="1">
    <citation type="journal article" date="2022" name="Nat. Plants">
        <title>Genomes of leafy and leafless Platanthera orchids illuminate the evolution of mycoheterotrophy.</title>
        <authorList>
            <person name="Li M.H."/>
            <person name="Liu K.W."/>
            <person name="Li Z."/>
            <person name="Lu H.C."/>
            <person name="Ye Q.L."/>
            <person name="Zhang D."/>
            <person name="Wang J.Y."/>
            <person name="Li Y.F."/>
            <person name="Zhong Z.M."/>
            <person name="Liu X."/>
            <person name="Yu X."/>
            <person name="Liu D.K."/>
            <person name="Tu X.D."/>
            <person name="Liu B."/>
            <person name="Hao Y."/>
            <person name="Liao X.Y."/>
            <person name="Jiang Y.T."/>
            <person name="Sun W.H."/>
            <person name="Chen J."/>
            <person name="Chen Y.Q."/>
            <person name="Ai Y."/>
            <person name="Zhai J.W."/>
            <person name="Wu S.S."/>
            <person name="Zhou Z."/>
            <person name="Hsiao Y.Y."/>
            <person name="Wu W.L."/>
            <person name="Chen Y.Y."/>
            <person name="Lin Y.F."/>
            <person name="Hsu J.L."/>
            <person name="Li C.Y."/>
            <person name="Wang Z.W."/>
            <person name="Zhao X."/>
            <person name="Zhong W.Y."/>
            <person name="Ma X.K."/>
            <person name="Ma L."/>
            <person name="Huang J."/>
            <person name="Chen G.Z."/>
            <person name="Huang M.Z."/>
            <person name="Huang L."/>
            <person name="Peng D.H."/>
            <person name="Luo Y.B."/>
            <person name="Zou S.Q."/>
            <person name="Chen S.P."/>
            <person name="Lan S."/>
            <person name="Tsai W.C."/>
            <person name="Van de Peer Y."/>
            <person name="Liu Z.J."/>
        </authorList>
    </citation>
    <scope>NUCLEOTIDE SEQUENCE [LARGE SCALE GENOMIC DNA]</scope>
    <source>
        <strain evidence="4">Lor287</strain>
    </source>
</reference>
<evidence type="ECO:0000259" key="3">
    <source>
        <dbReference type="Pfam" id="PF03763"/>
    </source>
</evidence>
<feature type="compositionally biased region" description="Basic and acidic residues" evidence="2">
    <location>
        <begin position="37"/>
        <end position="46"/>
    </location>
</feature>
<evidence type="ECO:0000256" key="1">
    <source>
        <dbReference type="ARBA" id="ARBA00005711"/>
    </source>
</evidence>
<dbReference type="AlphaFoldDB" id="A0AAP0C155"/>
<accession>A0AAP0C155</accession>
<dbReference type="Pfam" id="PF03763">
    <property type="entry name" value="Remorin_C"/>
    <property type="match status" value="1"/>
</dbReference>
<feature type="region of interest" description="Disordered" evidence="2">
    <location>
        <begin position="202"/>
        <end position="223"/>
    </location>
</feature>
<feature type="domain" description="Remorin C-terminal" evidence="3">
    <location>
        <begin position="145"/>
        <end position="250"/>
    </location>
</feature>
<feature type="compositionally biased region" description="Low complexity" evidence="2">
    <location>
        <begin position="47"/>
        <end position="56"/>
    </location>
</feature>
<dbReference type="PANTHER" id="PTHR31471:SF87">
    <property type="entry name" value="REMORIN 4.2"/>
    <property type="match status" value="1"/>
</dbReference>
<comment type="caution">
    <text evidence="4">The sequence shown here is derived from an EMBL/GenBank/DDBJ whole genome shotgun (WGS) entry which is preliminary data.</text>
</comment>
<gene>
    <name evidence="4" type="ORF">KSP39_PZI000245</name>
</gene>
<comment type="similarity">
    <text evidence="1">Belongs to the remorin family.</text>
</comment>
<evidence type="ECO:0000313" key="4">
    <source>
        <dbReference type="EMBL" id="KAK8957297.1"/>
    </source>
</evidence>
<dbReference type="InterPro" id="IPR005516">
    <property type="entry name" value="Remorin_C"/>
</dbReference>
<sequence length="254" mass="28044">MSHDPRPISSTSADDPSVEIRDIHALTPPQPPTASGRSRDPWEVSSHRSSSLSAGSEVENFTTMSREFSAMVVAGSNIQVDGVDRGPDDAGNLGRIGEDEHEETNPLAIVPDTNIPFSNPRRPPSASPSNFSAGEVSVHRVKKDEVEAKVSAWQGAEIAKINNRFKREDVIINGWESEQVERATALFKKIERKLEDKRARATEKMQNEVARTRRKAEDRRASAEAKRGLKVARVLEVANLLRAVGRAPSKRSFF</sequence>
<feature type="region of interest" description="Disordered" evidence="2">
    <location>
        <begin position="1"/>
        <end position="59"/>
    </location>
</feature>
<dbReference type="PANTHER" id="PTHR31471">
    <property type="entry name" value="OS02G0116800 PROTEIN"/>
    <property type="match status" value="1"/>
</dbReference>
<evidence type="ECO:0000256" key="2">
    <source>
        <dbReference type="SAM" id="MobiDB-lite"/>
    </source>
</evidence>
<proteinExistence type="inferred from homology"/>
<dbReference type="Proteomes" id="UP001418222">
    <property type="component" value="Unassembled WGS sequence"/>
</dbReference>
<name>A0AAP0C155_9ASPA</name>
<evidence type="ECO:0000313" key="5">
    <source>
        <dbReference type="Proteomes" id="UP001418222"/>
    </source>
</evidence>